<dbReference type="AlphaFoldDB" id="A0A8J8P4R6"/>
<protein>
    <submittedName>
        <fullName evidence="2">Uncharacterized protein</fullName>
    </submittedName>
</protein>
<sequence length="140" mass="15827">MRDSVSQSHIINKREEQPVFVLRASTLGFYNLMSSIALAISLQLQYQFINLQYCNNSLQLQPLFKHHPSLPLFLDLSLHLPLNHVLIAPPEAALTVDPLLLLLIHDNTSLLLALNYLSFQYRHCPQAYPLALPSTLCAPL</sequence>
<evidence type="ECO:0000313" key="2">
    <source>
        <dbReference type="EMBL" id="TNV87233.1"/>
    </source>
</evidence>
<proteinExistence type="predicted"/>
<keyword evidence="3" id="KW-1185">Reference proteome</keyword>
<dbReference type="EMBL" id="RRYP01000555">
    <property type="protein sequence ID" value="TNV87233.1"/>
    <property type="molecule type" value="Genomic_DNA"/>
</dbReference>
<feature type="transmembrane region" description="Helical" evidence="1">
    <location>
        <begin position="20"/>
        <end position="42"/>
    </location>
</feature>
<organism evidence="2 3">
    <name type="scientific">Halteria grandinella</name>
    <dbReference type="NCBI Taxonomy" id="5974"/>
    <lineage>
        <taxon>Eukaryota</taxon>
        <taxon>Sar</taxon>
        <taxon>Alveolata</taxon>
        <taxon>Ciliophora</taxon>
        <taxon>Intramacronucleata</taxon>
        <taxon>Spirotrichea</taxon>
        <taxon>Stichotrichia</taxon>
        <taxon>Sporadotrichida</taxon>
        <taxon>Halteriidae</taxon>
        <taxon>Halteria</taxon>
    </lineage>
</organism>
<keyword evidence="1" id="KW-0812">Transmembrane</keyword>
<gene>
    <name evidence="2" type="ORF">FGO68_gene6346</name>
</gene>
<keyword evidence="1" id="KW-0472">Membrane</keyword>
<name>A0A8J8P4R6_HALGN</name>
<evidence type="ECO:0000256" key="1">
    <source>
        <dbReference type="SAM" id="Phobius"/>
    </source>
</evidence>
<dbReference type="Proteomes" id="UP000785679">
    <property type="component" value="Unassembled WGS sequence"/>
</dbReference>
<evidence type="ECO:0000313" key="3">
    <source>
        <dbReference type="Proteomes" id="UP000785679"/>
    </source>
</evidence>
<accession>A0A8J8P4R6</accession>
<reference evidence="2" key="1">
    <citation type="submission" date="2019-06" db="EMBL/GenBank/DDBJ databases">
        <authorList>
            <person name="Zheng W."/>
        </authorList>
    </citation>
    <scope>NUCLEOTIDE SEQUENCE</scope>
    <source>
        <strain evidence="2">QDHG01</strain>
    </source>
</reference>
<keyword evidence="1" id="KW-1133">Transmembrane helix</keyword>
<comment type="caution">
    <text evidence="2">The sequence shown here is derived from an EMBL/GenBank/DDBJ whole genome shotgun (WGS) entry which is preliminary data.</text>
</comment>